<feature type="compositionally biased region" description="Polar residues" evidence="1">
    <location>
        <begin position="87"/>
        <end position="106"/>
    </location>
</feature>
<organism evidence="3 4">
    <name type="scientific">Monilinia vaccinii-corymbosi</name>
    <dbReference type="NCBI Taxonomy" id="61207"/>
    <lineage>
        <taxon>Eukaryota</taxon>
        <taxon>Fungi</taxon>
        <taxon>Dikarya</taxon>
        <taxon>Ascomycota</taxon>
        <taxon>Pezizomycotina</taxon>
        <taxon>Leotiomycetes</taxon>
        <taxon>Helotiales</taxon>
        <taxon>Sclerotiniaceae</taxon>
        <taxon>Monilinia</taxon>
    </lineage>
</organism>
<feature type="chain" id="PRO_5032749525" evidence="2">
    <location>
        <begin position="21"/>
        <end position="135"/>
    </location>
</feature>
<feature type="compositionally biased region" description="Polar residues" evidence="1">
    <location>
        <begin position="123"/>
        <end position="135"/>
    </location>
</feature>
<accession>A0A8A3PEB5</accession>
<sequence length="135" mass="14647">MKYSHLSSAILLVCISTTTPVPVSRSATNQTYTSRAISTISAGNPIDFNSQHYNPVAGVSYRKRSEYFRYSSTTHVVYNYPHPDSRPIQTHSATINPTSALTSPSKGHTVRHSPPASPSRSPTGSINSGNKARLD</sequence>
<dbReference type="EMBL" id="CP063408">
    <property type="protein sequence ID" value="QSZ33415.1"/>
    <property type="molecule type" value="Genomic_DNA"/>
</dbReference>
<feature type="region of interest" description="Disordered" evidence="1">
    <location>
        <begin position="81"/>
        <end position="135"/>
    </location>
</feature>
<feature type="signal peptide" evidence="2">
    <location>
        <begin position="1"/>
        <end position="20"/>
    </location>
</feature>
<evidence type="ECO:0000313" key="3">
    <source>
        <dbReference type="EMBL" id="QSZ33415.1"/>
    </source>
</evidence>
<gene>
    <name evidence="3" type="ORF">DSL72_004983</name>
</gene>
<dbReference type="AlphaFoldDB" id="A0A8A3PEB5"/>
<keyword evidence="4" id="KW-1185">Reference proteome</keyword>
<proteinExistence type="predicted"/>
<protein>
    <submittedName>
        <fullName evidence="3">Uncharacterized protein</fullName>
    </submittedName>
</protein>
<evidence type="ECO:0000256" key="2">
    <source>
        <dbReference type="SAM" id="SignalP"/>
    </source>
</evidence>
<dbReference type="Proteomes" id="UP000672032">
    <property type="component" value="Chromosome 4"/>
</dbReference>
<name>A0A8A3PEB5_9HELO</name>
<keyword evidence="2" id="KW-0732">Signal</keyword>
<reference evidence="3" key="1">
    <citation type="submission" date="2020-10" db="EMBL/GenBank/DDBJ databases">
        <title>Genome Sequence of Monilinia vaccinii-corymbosi Sheds Light on Mummy Berry Disease Infection of Blueberry and Mating Type.</title>
        <authorList>
            <person name="Yow A.G."/>
            <person name="Zhang Y."/>
            <person name="Bansal K."/>
            <person name="Eacker S.M."/>
            <person name="Sullivan S."/>
            <person name="Liachko I."/>
            <person name="Cubeta M.A."/>
            <person name="Rollins J.A."/>
            <person name="Ashrafi H."/>
        </authorList>
    </citation>
    <scope>NUCLEOTIDE SEQUENCE</scope>
    <source>
        <strain evidence="3">RL-1</strain>
    </source>
</reference>
<evidence type="ECO:0000256" key="1">
    <source>
        <dbReference type="SAM" id="MobiDB-lite"/>
    </source>
</evidence>
<evidence type="ECO:0000313" key="4">
    <source>
        <dbReference type="Proteomes" id="UP000672032"/>
    </source>
</evidence>